<organism evidence="1 2">
    <name type="scientific">Grifola frondosa</name>
    <name type="common">Maitake</name>
    <name type="synonym">Polyporus frondosus</name>
    <dbReference type="NCBI Taxonomy" id="5627"/>
    <lineage>
        <taxon>Eukaryota</taxon>
        <taxon>Fungi</taxon>
        <taxon>Dikarya</taxon>
        <taxon>Basidiomycota</taxon>
        <taxon>Agaricomycotina</taxon>
        <taxon>Agaricomycetes</taxon>
        <taxon>Polyporales</taxon>
        <taxon>Grifolaceae</taxon>
        <taxon>Grifola</taxon>
    </lineage>
</organism>
<protein>
    <submittedName>
        <fullName evidence="1">Uncharacterized protein</fullName>
    </submittedName>
</protein>
<proteinExistence type="predicted"/>
<dbReference type="AlphaFoldDB" id="A0A1C7ML56"/>
<evidence type="ECO:0000313" key="1">
    <source>
        <dbReference type="EMBL" id="OBZ75754.1"/>
    </source>
</evidence>
<evidence type="ECO:0000313" key="2">
    <source>
        <dbReference type="Proteomes" id="UP000092993"/>
    </source>
</evidence>
<gene>
    <name evidence="1" type="ORF">A0H81_04938</name>
</gene>
<name>A0A1C7ML56_GRIFR</name>
<sequence length="414" mass="45755">MPQPNPRFLNMSSTYEFGDYYLDSLTLPKTPAYSCPLPSYEDASQDLFQGMMPLIAGQNSLSQGFATQDAIQNMGDQNLGLMDLYNDDHASASTQWTAQPPEQEHPMTQDLFQFSEQFSQMEGFSQDLSNLMFPHVLPSGSLTSPEMLNTSSCSDQEQWLEGLFDSSSMSSDSTSLCSTSSCSTPVAVATTMQSGGFLGLPTLAPVAVRPGYMNRILEYRPTDTPVAKTPDPAPTLEALASQPREVVKFALATDGIFHTGQKIEISWRDGAGILRRGYPLAARNDLNAPKVHEADEVLDHLFPGRMFLYRICWNGYQTTAYDAEKPESNFTRGQLINIICEQLDSFFNLIMVLTADSREDNFPRFLHVVVIAGPSVRGKYNEKMSSFTVSLVGGNNAAVWVPIIYVRKAVLPLL</sequence>
<dbReference type="EMBL" id="LUGG01000004">
    <property type="protein sequence ID" value="OBZ75754.1"/>
    <property type="molecule type" value="Genomic_DNA"/>
</dbReference>
<reference evidence="1 2" key="1">
    <citation type="submission" date="2016-03" db="EMBL/GenBank/DDBJ databases">
        <title>Whole genome sequencing of Grifola frondosa 9006-11.</title>
        <authorList>
            <person name="Min B."/>
            <person name="Park H."/>
            <person name="Kim J.-G."/>
            <person name="Cho H."/>
            <person name="Oh Y.-L."/>
            <person name="Kong W.-S."/>
            <person name="Choi I.-G."/>
        </authorList>
    </citation>
    <scope>NUCLEOTIDE SEQUENCE [LARGE SCALE GENOMIC DNA]</scope>
    <source>
        <strain evidence="1 2">9006-11</strain>
    </source>
</reference>
<comment type="caution">
    <text evidence="1">The sequence shown here is derived from an EMBL/GenBank/DDBJ whole genome shotgun (WGS) entry which is preliminary data.</text>
</comment>
<accession>A0A1C7ML56</accession>
<keyword evidence="2" id="KW-1185">Reference proteome</keyword>
<dbReference type="Proteomes" id="UP000092993">
    <property type="component" value="Unassembled WGS sequence"/>
</dbReference>